<feature type="compositionally biased region" description="Polar residues" evidence="2">
    <location>
        <begin position="489"/>
        <end position="504"/>
    </location>
</feature>
<feature type="coiled-coil region" evidence="1">
    <location>
        <begin position="219"/>
        <end position="267"/>
    </location>
</feature>
<organism evidence="4 5">
    <name type="scientific">Imshaugia aleurites</name>
    <dbReference type="NCBI Taxonomy" id="172621"/>
    <lineage>
        <taxon>Eukaryota</taxon>
        <taxon>Fungi</taxon>
        <taxon>Dikarya</taxon>
        <taxon>Ascomycota</taxon>
        <taxon>Pezizomycotina</taxon>
        <taxon>Lecanoromycetes</taxon>
        <taxon>OSLEUM clade</taxon>
        <taxon>Lecanoromycetidae</taxon>
        <taxon>Lecanorales</taxon>
        <taxon>Lecanorineae</taxon>
        <taxon>Parmeliaceae</taxon>
        <taxon>Imshaugia</taxon>
    </lineage>
</organism>
<comment type="caution">
    <text evidence="4">The sequence shown here is derived from an EMBL/GenBank/DDBJ whole genome shotgun (WGS) entry which is preliminary data.</text>
</comment>
<feature type="compositionally biased region" description="Pro residues" evidence="2">
    <location>
        <begin position="529"/>
        <end position="541"/>
    </location>
</feature>
<evidence type="ECO:0000313" key="5">
    <source>
        <dbReference type="Proteomes" id="UP000664534"/>
    </source>
</evidence>
<dbReference type="OrthoDB" id="10537823at2759"/>
<keyword evidence="3" id="KW-0812">Transmembrane</keyword>
<evidence type="ECO:0000256" key="2">
    <source>
        <dbReference type="SAM" id="MobiDB-lite"/>
    </source>
</evidence>
<proteinExistence type="predicted"/>
<evidence type="ECO:0000256" key="3">
    <source>
        <dbReference type="SAM" id="Phobius"/>
    </source>
</evidence>
<dbReference type="AlphaFoldDB" id="A0A8H3FNZ5"/>
<feature type="transmembrane region" description="Helical" evidence="3">
    <location>
        <begin position="15"/>
        <end position="34"/>
    </location>
</feature>
<name>A0A8H3FNZ5_9LECA</name>
<keyword evidence="3" id="KW-0472">Membrane</keyword>
<feature type="compositionally biased region" description="Gly residues" evidence="2">
    <location>
        <begin position="573"/>
        <end position="593"/>
    </location>
</feature>
<evidence type="ECO:0000313" key="4">
    <source>
        <dbReference type="EMBL" id="CAF9926774.1"/>
    </source>
</evidence>
<keyword evidence="5" id="KW-1185">Reference proteome</keyword>
<protein>
    <submittedName>
        <fullName evidence="4">Uncharacterized protein</fullName>
    </submittedName>
</protein>
<sequence length="629" mass="65860">MALLMTPEFLTRYLSSYYVAFPTAAAAGAALWGITRTYGPRVFGSPASEIAQQEIGEFSFRNGFLVPHEKYLYGTWETGEPYIVGKKLAENDYSAWEAGYTNFPRLESVTVTSTGSDMTMAWSFEDQKTSATPNIFQLLFLLLVGTFCAIFLGFLVGKLVSRFSSKKRGDDEETPVPPGTKTDRELSVLNGLWRTALTSMVREQKSEILSLSNFVAYYYDSSRDLKKSLAEEIREAKSELAKLKAEHDQEQEEFQSLKQMLDRQTNAAQNTEISNHAVAEAAEEEAATNDEIVSLGGGEPDLLVESVAGDQNSIVGSAVAVSEDEDGEAEATGLGNDDAVVAPHMASPEGEEGMAEAAGLGNDDAVVVVAPPVAGQEGEEGMAKAAGLGNDDAVVVVAPPVAGQEGEEGMAEAAGFGNDDAVVVAPPVEVAGQKGEQGMVEATGLGNDDAVVASPVASPEGEQGMTEAMGLVDEKNESQSVQDDDTSAPGDQTAQPSLGTNGRQPRTRANKRADGSIRTPGHPDYVPRAPAPAPAPAPASAPAPVSAPAQLGDRPFRGFGRGGSDRGDRGGRGGRGGGIGHGGRGGMNRGGRGGMDRGGRGRGGNRGGRSNRGGRNGGAGFTYRGGRYW</sequence>
<dbReference type="Proteomes" id="UP000664534">
    <property type="component" value="Unassembled WGS sequence"/>
</dbReference>
<evidence type="ECO:0000256" key="1">
    <source>
        <dbReference type="SAM" id="Coils"/>
    </source>
</evidence>
<accession>A0A8H3FNZ5</accession>
<keyword evidence="3" id="KW-1133">Transmembrane helix</keyword>
<feature type="compositionally biased region" description="Low complexity" evidence="2">
    <location>
        <begin position="542"/>
        <end position="553"/>
    </location>
</feature>
<gene>
    <name evidence="4" type="ORF">IMSHALPRED_007043</name>
</gene>
<feature type="compositionally biased region" description="Gly residues" evidence="2">
    <location>
        <begin position="601"/>
        <end position="620"/>
    </location>
</feature>
<reference evidence="4" key="1">
    <citation type="submission" date="2021-03" db="EMBL/GenBank/DDBJ databases">
        <authorList>
            <person name="Tagirdzhanova G."/>
        </authorList>
    </citation>
    <scope>NUCLEOTIDE SEQUENCE</scope>
</reference>
<feature type="transmembrane region" description="Helical" evidence="3">
    <location>
        <begin position="138"/>
        <end position="157"/>
    </location>
</feature>
<feature type="region of interest" description="Disordered" evidence="2">
    <location>
        <begin position="473"/>
        <end position="629"/>
    </location>
</feature>
<dbReference type="EMBL" id="CAJPDT010000044">
    <property type="protein sequence ID" value="CAF9926774.1"/>
    <property type="molecule type" value="Genomic_DNA"/>
</dbReference>
<keyword evidence="1" id="KW-0175">Coiled coil</keyword>